<dbReference type="AlphaFoldDB" id="A0A8H6IAC3"/>
<comment type="caution">
    <text evidence="3">The sequence shown here is derived from an EMBL/GenBank/DDBJ whole genome shotgun (WGS) entry which is preliminary data.</text>
</comment>
<feature type="compositionally biased region" description="Polar residues" evidence="2">
    <location>
        <begin position="7"/>
        <end position="22"/>
    </location>
</feature>
<feature type="compositionally biased region" description="Pro residues" evidence="2">
    <location>
        <begin position="161"/>
        <end position="171"/>
    </location>
</feature>
<evidence type="ECO:0000256" key="1">
    <source>
        <dbReference type="SAM" id="Coils"/>
    </source>
</evidence>
<keyword evidence="1" id="KW-0175">Coiled coil</keyword>
<sequence>MELPRPFSQNMPQAMNQDSNGQGRPIGLDVHETASGKVRSGLRRVIGILVPNEYKEKYTGMKDKLERAARSQEIYQKQLEIANAKIKKLQVENDLLLDALLVHDEPLLHRYFPPNQGDLQQTPIENNGPGPLASHRDNYSQNHRNGRPHNERHYPHHPTQAGPPPPPPHSQYPPSLEDRSTSTIRVGPASAPRRSRRQQHNSSSSGSHTDGINAPHPNSAMNPPANPGPLNPPPPHQSPNAMAVDGQGPHAMHTPISPTPPGHGGHSFGRYPIMQTNGRGEQSPPPPPPRPADPNAIVNLAHPGHAQTIPTAVMPPPSGPPYDRPLEFIQHDGVNGRVSR</sequence>
<organism evidence="3 4">
    <name type="scientific">Ephemerocybe angulata</name>
    <dbReference type="NCBI Taxonomy" id="980116"/>
    <lineage>
        <taxon>Eukaryota</taxon>
        <taxon>Fungi</taxon>
        <taxon>Dikarya</taxon>
        <taxon>Basidiomycota</taxon>
        <taxon>Agaricomycotina</taxon>
        <taxon>Agaricomycetes</taxon>
        <taxon>Agaricomycetidae</taxon>
        <taxon>Agaricales</taxon>
        <taxon>Agaricineae</taxon>
        <taxon>Psathyrellaceae</taxon>
        <taxon>Ephemerocybe</taxon>
    </lineage>
</organism>
<dbReference type="OrthoDB" id="2442602at2759"/>
<feature type="compositionally biased region" description="Pro residues" evidence="2">
    <location>
        <begin position="283"/>
        <end position="292"/>
    </location>
</feature>
<accession>A0A8H6IAC3</accession>
<reference evidence="3 4" key="1">
    <citation type="submission" date="2020-07" db="EMBL/GenBank/DDBJ databases">
        <title>Comparative genomics of pyrophilous fungi reveals a link between fire events and developmental genes.</title>
        <authorList>
            <consortium name="DOE Joint Genome Institute"/>
            <person name="Steindorff A.S."/>
            <person name="Carver A."/>
            <person name="Calhoun S."/>
            <person name="Stillman K."/>
            <person name="Liu H."/>
            <person name="Lipzen A."/>
            <person name="Pangilinan J."/>
            <person name="Labutti K."/>
            <person name="Bruns T.D."/>
            <person name="Grigoriev I.V."/>
        </authorList>
    </citation>
    <scope>NUCLEOTIDE SEQUENCE [LARGE SCALE GENOMIC DNA]</scope>
    <source>
        <strain evidence="3 4">CBS 144469</strain>
    </source>
</reference>
<protein>
    <submittedName>
        <fullName evidence="3">Uncharacterized protein</fullName>
    </submittedName>
</protein>
<evidence type="ECO:0000313" key="4">
    <source>
        <dbReference type="Proteomes" id="UP000521943"/>
    </source>
</evidence>
<dbReference type="EMBL" id="JACGCI010000009">
    <property type="protein sequence ID" value="KAF6761846.1"/>
    <property type="molecule type" value="Genomic_DNA"/>
</dbReference>
<evidence type="ECO:0000256" key="2">
    <source>
        <dbReference type="SAM" id="MobiDB-lite"/>
    </source>
</evidence>
<feature type="region of interest" description="Disordered" evidence="2">
    <location>
        <begin position="112"/>
        <end position="340"/>
    </location>
</feature>
<evidence type="ECO:0000313" key="3">
    <source>
        <dbReference type="EMBL" id="KAF6761846.1"/>
    </source>
</evidence>
<name>A0A8H6IAC3_9AGAR</name>
<gene>
    <name evidence="3" type="ORF">DFP72DRAFT_1062048</name>
</gene>
<feature type="compositionally biased region" description="Pro residues" evidence="2">
    <location>
        <begin position="313"/>
        <end position="323"/>
    </location>
</feature>
<feature type="coiled-coil region" evidence="1">
    <location>
        <begin position="65"/>
        <end position="99"/>
    </location>
</feature>
<proteinExistence type="predicted"/>
<feature type="region of interest" description="Disordered" evidence="2">
    <location>
        <begin position="1"/>
        <end position="28"/>
    </location>
</feature>
<dbReference type="Proteomes" id="UP000521943">
    <property type="component" value="Unassembled WGS sequence"/>
</dbReference>
<keyword evidence="4" id="KW-1185">Reference proteome</keyword>
<feature type="compositionally biased region" description="Pro residues" evidence="2">
    <location>
        <begin position="224"/>
        <end position="237"/>
    </location>
</feature>